<evidence type="ECO:0000313" key="2">
    <source>
        <dbReference type="EMBL" id="KPD20918.1"/>
    </source>
</evidence>
<evidence type="ECO:0000256" key="1">
    <source>
        <dbReference type="SAM" id="MobiDB-lite"/>
    </source>
</evidence>
<proteinExistence type="predicted"/>
<name>A0A837N6C4_9GAMM</name>
<keyword evidence="3" id="KW-1185">Reference proteome</keyword>
<sequence>MYKQASRRYLAHELSFSEPAKVANKIIGSLDFKEPTSLGHMSEEAVYQFIQSQPIVIEHQVVSKKQPSEDSSPRRSGGNNSAQKERTAVFVSGWSSLKLAAKFNVAFTPVIWTDSSEKSKELFTWSDLLRCLPLVDGKSYGRLFLLMKKYCPEDVANALMGGKVTQKSLLKFLPCARNTLQLQINAEKEKKRPPISKPQLVNMGFGDS</sequence>
<accession>A0A837N6C4</accession>
<dbReference type="EMBL" id="LHSG01000022">
    <property type="protein sequence ID" value="KPD20918.1"/>
    <property type="molecule type" value="Genomic_DNA"/>
</dbReference>
<protein>
    <submittedName>
        <fullName evidence="2">Uncharacterized protein</fullName>
    </submittedName>
</protein>
<organism evidence="2 3">
    <name type="scientific">Idiomarina zobellii</name>
    <dbReference type="NCBI Taxonomy" id="86103"/>
    <lineage>
        <taxon>Bacteria</taxon>
        <taxon>Pseudomonadati</taxon>
        <taxon>Pseudomonadota</taxon>
        <taxon>Gammaproteobacteria</taxon>
        <taxon>Alteromonadales</taxon>
        <taxon>Idiomarinaceae</taxon>
        <taxon>Idiomarina</taxon>
    </lineage>
</organism>
<evidence type="ECO:0000313" key="3">
    <source>
        <dbReference type="Proteomes" id="UP000053030"/>
    </source>
</evidence>
<comment type="caution">
    <text evidence="2">The sequence shown here is derived from an EMBL/GenBank/DDBJ whole genome shotgun (WGS) entry which is preliminary data.</text>
</comment>
<feature type="region of interest" description="Disordered" evidence="1">
    <location>
        <begin position="61"/>
        <end position="84"/>
    </location>
</feature>
<reference evidence="2 3" key="1">
    <citation type="submission" date="2015-08" db="EMBL/GenBank/DDBJ databases">
        <title>Genome sequencing and assembly of the deep-sea bacterium Idiomarina zobellii.</title>
        <authorList>
            <person name="Mithoefer S.D."/>
            <person name="Rheaume B.A."/>
            <person name="MacLea K.S."/>
        </authorList>
    </citation>
    <scope>NUCLEOTIDE SEQUENCE [LARGE SCALE GENOMIC DNA]</scope>
    <source>
        <strain evidence="2 3">KMM 231</strain>
    </source>
</reference>
<dbReference type="AlphaFoldDB" id="A0A837N6C4"/>
<dbReference type="RefSeq" id="WP_053954598.1">
    <property type="nucleotide sequence ID" value="NZ_FNCB01000023.1"/>
</dbReference>
<dbReference type="Proteomes" id="UP000053030">
    <property type="component" value="Unassembled WGS sequence"/>
</dbReference>
<gene>
    <name evidence="2" type="ORF">AFK76_12350</name>
</gene>